<dbReference type="RefSeq" id="WP_201673782.1">
    <property type="nucleotide sequence ID" value="NZ_JAEQNE010000002.1"/>
</dbReference>
<organism evidence="2 3">
    <name type="scientific">Ramlibacter monticola</name>
    <dbReference type="NCBI Taxonomy" id="1926872"/>
    <lineage>
        <taxon>Bacteria</taxon>
        <taxon>Pseudomonadati</taxon>
        <taxon>Pseudomonadota</taxon>
        <taxon>Betaproteobacteria</taxon>
        <taxon>Burkholderiales</taxon>
        <taxon>Comamonadaceae</taxon>
        <taxon>Ramlibacter</taxon>
    </lineage>
</organism>
<feature type="chain" id="PRO_5036952205" evidence="1">
    <location>
        <begin position="23"/>
        <end position="135"/>
    </location>
</feature>
<accession>A0A937CT17</accession>
<proteinExistence type="predicted"/>
<gene>
    <name evidence="2" type="ORF">JJ685_08245</name>
</gene>
<reference evidence="2 3" key="1">
    <citation type="journal article" date="2017" name="Int. J. Syst. Evol. Microbiol.">
        <title>Ramlibacter monticola sp. nov., isolated from forest soil.</title>
        <authorList>
            <person name="Chaudhary D.K."/>
            <person name="Kim J."/>
        </authorList>
    </citation>
    <scope>NUCLEOTIDE SEQUENCE [LARGE SCALE GENOMIC DNA]</scope>
    <source>
        <strain evidence="2 3">KACC 19175</strain>
    </source>
</reference>
<sequence>MKAVRHLPVLVALALAATTASAQFVKGNEAVKVMPDGTKKVETPPTAGALLAKPCPAATPGCSGGGWKMVETPEGLMECTEVFARPTTCRASTYGSEKRSRVWVVKTGSEWKHCRYPDLGKGCVSIKSLPIPAVQ</sequence>
<dbReference type="AlphaFoldDB" id="A0A937CT17"/>
<evidence type="ECO:0000256" key="1">
    <source>
        <dbReference type="SAM" id="SignalP"/>
    </source>
</evidence>
<name>A0A937CT17_9BURK</name>
<feature type="signal peptide" evidence="1">
    <location>
        <begin position="1"/>
        <end position="22"/>
    </location>
</feature>
<dbReference type="Proteomes" id="UP000599109">
    <property type="component" value="Unassembled WGS sequence"/>
</dbReference>
<protein>
    <submittedName>
        <fullName evidence="2">Uncharacterized protein</fullName>
    </submittedName>
</protein>
<evidence type="ECO:0000313" key="3">
    <source>
        <dbReference type="Proteomes" id="UP000599109"/>
    </source>
</evidence>
<dbReference type="EMBL" id="JAEQNE010000002">
    <property type="protein sequence ID" value="MBL0391128.1"/>
    <property type="molecule type" value="Genomic_DNA"/>
</dbReference>
<keyword evidence="1" id="KW-0732">Signal</keyword>
<comment type="caution">
    <text evidence="2">The sequence shown here is derived from an EMBL/GenBank/DDBJ whole genome shotgun (WGS) entry which is preliminary data.</text>
</comment>
<keyword evidence="3" id="KW-1185">Reference proteome</keyword>
<evidence type="ECO:0000313" key="2">
    <source>
        <dbReference type="EMBL" id="MBL0391128.1"/>
    </source>
</evidence>